<name>A0A420WUP7_9GAMM</name>
<dbReference type="Proteomes" id="UP000281975">
    <property type="component" value="Unassembled WGS sequence"/>
</dbReference>
<organism evidence="2 3">
    <name type="scientific">Kushneria sinocarnis</name>
    <dbReference type="NCBI Taxonomy" id="595502"/>
    <lineage>
        <taxon>Bacteria</taxon>
        <taxon>Pseudomonadati</taxon>
        <taxon>Pseudomonadota</taxon>
        <taxon>Gammaproteobacteria</taxon>
        <taxon>Oceanospirillales</taxon>
        <taxon>Halomonadaceae</taxon>
        <taxon>Kushneria</taxon>
    </lineage>
</organism>
<keyword evidence="3" id="KW-1185">Reference proteome</keyword>
<dbReference type="EMBL" id="RBIN01000007">
    <property type="protein sequence ID" value="RKQ97171.1"/>
    <property type="molecule type" value="Genomic_DNA"/>
</dbReference>
<gene>
    <name evidence="2" type="ORF">C7446_2591</name>
</gene>
<evidence type="ECO:0008006" key="4">
    <source>
        <dbReference type="Google" id="ProtNLM"/>
    </source>
</evidence>
<dbReference type="InterPro" id="IPR015003">
    <property type="entry name" value="DUF1853"/>
</dbReference>
<protein>
    <recommendedName>
        <fullName evidence="4">DUF1853 family protein</fullName>
    </recommendedName>
</protein>
<sequence>MNTETHSHPLLRDLAWLIDTPPLLESRLPGAPARAALGLEDRQQRHRWFEALAQDLADLEQHVGAEPSLRLGIYVERLWQIILARAPATRLLAHNLPITRNRRTLGELDLLYEDRERAAPIHLEVAIKFYLGLPEGPGTATAQSRWIGTGGPDSLARKHLHLLTHQTRLGRTAEARDALSEFGAPPLRCRMALQGALFYPWQRRTGRIDDATRLPELTGMPAPAGAHPAHPAGVWLRWRDWPHFVTTLQLTGVAQLWRPHWLALPGPDELLFPESLLPELRQAHARHALPLQLVVGSDRLAPLRVMLVPDEWPLQIPLPPRRTPGSRRRGLPLAPWPR</sequence>
<dbReference type="AlphaFoldDB" id="A0A420WUP7"/>
<evidence type="ECO:0000313" key="2">
    <source>
        <dbReference type="EMBL" id="RKQ97171.1"/>
    </source>
</evidence>
<accession>A0A420WUP7</accession>
<proteinExistence type="predicted"/>
<dbReference type="Pfam" id="PF08907">
    <property type="entry name" value="DUF1853"/>
    <property type="match status" value="1"/>
</dbReference>
<dbReference type="RefSeq" id="WP_121173503.1">
    <property type="nucleotide sequence ID" value="NZ_RBIN01000007.1"/>
</dbReference>
<evidence type="ECO:0000256" key="1">
    <source>
        <dbReference type="SAM" id="MobiDB-lite"/>
    </source>
</evidence>
<evidence type="ECO:0000313" key="3">
    <source>
        <dbReference type="Proteomes" id="UP000281975"/>
    </source>
</evidence>
<feature type="region of interest" description="Disordered" evidence="1">
    <location>
        <begin position="318"/>
        <end position="338"/>
    </location>
</feature>
<reference evidence="2 3" key="1">
    <citation type="submission" date="2018-10" db="EMBL/GenBank/DDBJ databases">
        <title>Genomic Encyclopedia of Type Strains, Phase IV (KMG-IV): sequencing the most valuable type-strain genomes for metagenomic binning, comparative biology and taxonomic classification.</title>
        <authorList>
            <person name="Goeker M."/>
        </authorList>
    </citation>
    <scope>NUCLEOTIDE SEQUENCE [LARGE SCALE GENOMIC DNA]</scope>
    <source>
        <strain evidence="2 3">DSM 23229</strain>
    </source>
</reference>
<comment type="caution">
    <text evidence="2">The sequence shown here is derived from an EMBL/GenBank/DDBJ whole genome shotgun (WGS) entry which is preliminary data.</text>
</comment>
<dbReference type="OrthoDB" id="378654at2"/>